<dbReference type="PANTHER" id="PTHR43792:SF1">
    <property type="entry name" value="N-ACETYLTRANSFERASE DOMAIN-CONTAINING PROTEIN"/>
    <property type="match status" value="1"/>
</dbReference>
<protein>
    <submittedName>
        <fullName evidence="2">GNAT family N-acetyltransferase</fullName>
    </submittedName>
</protein>
<keyword evidence="3" id="KW-1185">Reference proteome</keyword>
<evidence type="ECO:0000313" key="2">
    <source>
        <dbReference type="EMBL" id="UUI04732.1"/>
    </source>
</evidence>
<feature type="domain" description="N-acetyltransferase" evidence="1">
    <location>
        <begin position="8"/>
        <end position="170"/>
    </location>
</feature>
<dbReference type="Gene3D" id="3.40.630.30">
    <property type="match status" value="1"/>
</dbReference>
<name>A0ABY5K0U2_9BACI</name>
<dbReference type="InterPro" id="IPR051531">
    <property type="entry name" value="N-acetyltransferase"/>
</dbReference>
<dbReference type="EMBL" id="CP101914">
    <property type="protein sequence ID" value="UUI04732.1"/>
    <property type="molecule type" value="Genomic_DNA"/>
</dbReference>
<dbReference type="Pfam" id="PF13302">
    <property type="entry name" value="Acetyltransf_3"/>
    <property type="match status" value="1"/>
</dbReference>
<dbReference type="RefSeq" id="WP_256709631.1">
    <property type="nucleotide sequence ID" value="NZ_CP101914.1"/>
</dbReference>
<gene>
    <name evidence="2" type="ORF">NP439_08880</name>
</gene>
<organism evidence="2 3">
    <name type="scientific">Oceanobacillus jeddahense</name>
    <dbReference type="NCBI Taxonomy" id="1462527"/>
    <lineage>
        <taxon>Bacteria</taxon>
        <taxon>Bacillati</taxon>
        <taxon>Bacillota</taxon>
        <taxon>Bacilli</taxon>
        <taxon>Bacillales</taxon>
        <taxon>Bacillaceae</taxon>
        <taxon>Oceanobacillus</taxon>
    </lineage>
</organism>
<dbReference type="InterPro" id="IPR000182">
    <property type="entry name" value="GNAT_dom"/>
</dbReference>
<accession>A0ABY5K0U2</accession>
<evidence type="ECO:0000313" key="3">
    <source>
        <dbReference type="Proteomes" id="UP001059773"/>
    </source>
</evidence>
<dbReference type="PROSITE" id="PS51186">
    <property type="entry name" value="GNAT"/>
    <property type="match status" value="1"/>
</dbReference>
<dbReference type="SUPFAM" id="SSF55729">
    <property type="entry name" value="Acyl-CoA N-acyltransferases (Nat)"/>
    <property type="match status" value="1"/>
</dbReference>
<evidence type="ECO:0000259" key="1">
    <source>
        <dbReference type="PROSITE" id="PS51186"/>
    </source>
</evidence>
<sequence>MPITSERLLFRRYHDDDFNFLMSLLSDAEVVRFIGNGKTRDENEGKRFLKWIYSSYESGENLGLRLLVHKADNTLIGHAGVVPQTIDGREEMEIGYWISRKYWGKGYATEAAKTLLHFGSEQLGTQRFISLIQPDNLSSQHVAKKIGMAFDKEILLGGQRVYLYSIDALR</sequence>
<dbReference type="PANTHER" id="PTHR43792">
    <property type="entry name" value="GNAT FAMILY, PUTATIVE (AFU_ORTHOLOGUE AFUA_3G00765)-RELATED-RELATED"/>
    <property type="match status" value="1"/>
</dbReference>
<reference evidence="2" key="1">
    <citation type="submission" date="2022-07" db="EMBL/GenBank/DDBJ databases">
        <title>FELIX.</title>
        <authorList>
            <person name="Wan K.H."/>
            <person name="Park S."/>
            <person name="Lawrence Q."/>
            <person name="Eichenberger J.P."/>
            <person name="Booth B.W."/>
            <person name="Piaggio A.J."/>
            <person name="Chandler J.C."/>
            <person name="Franklin A.B."/>
            <person name="Celniker S.E."/>
        </authorList>
    </citation>
    <scope>NUCLEOTIDE SEQUENCE</scope>
    <source>
        <strain evidence="2">QA-1986 374</strain>
    </source>
</reference>
<dbReference type="Proteomes" id="UP001059773">
    <property type="component" value="Chromosome"/>
</dbReference>
<dbReference type="InterPro" id="IPR016181">
    <property type="entry name" value="Acyl_CoA_acyltransferase"/>
</dbReference>
<proteinExistence type="predicted"/>